<proteinExistence type="predicted"/>
<dbReference type="EMBL" id="GBRH01234945">
    <property type="protein sequence ID" value="JAD62950.1"/>
    <property type="molecule type" value="Transcribed_RNA"/>
</dbReference>
<dbReference type="AlphaFoldDB" id="A0A0A9BNX2"/>
<protein>
    <submittedName>
        <fullName evidence="1">Uncharacterized protein</fullName>
    </submittedName>
</protein>
<name>A0A0A9BNX2_ARUDO</name>
<sequence length="43" mass="4754">MSVPYGRDLALTCAASQVTTPRSCAATIVPRKPRHRRTSRQGR</sequence>
<reference evidence="1" key="2">
    <citation type="journal article" date="2015" name="Data Brief">
        <title>Shoot transcriptome of the giant reed, Arundo donax.</title>
        <authorList>
            <person name="Barrero R.A."/>
            <person name="Guerrero F.D."/>
            <person name="Moolhuijzen P."/>
            <person name="Goolsby J.A."/>
            <person name="Tidwell J."/>
            <person name="Bellgard S.E."/>
            <person name="Bellgard M.I."/>
        </authorList>
    </citation>
    <scope>NUCLEOTIDE SEQUENCE</scope>
    <source>
        <tissue evidence="1">Shoot tissue taken approximately 20 cm above the soil surface</tissue>
    </source>
</reference>
<evidence type="ECO:0000313" key="1">
    <source>
        <dbReference type="EMBL" id="JAD62950.1"/>
    </source>
</evidence>
<reference evidence="1" key="1">
    <citation type="submission" date="2014-09" db="EMBL/GenBank/DDBJ databases">
        <authorList>
            <person name="Magalhaes I.L.F."/>
            <person name="Oliveira U."/>
            <person name="Santos F.R."/>
            <person name="Vidigal T.H.D.A."/>
            <person name="Brescovit A.D."/>
            <person name="Santos A.J."/>
        </authorList>
    </citation>
    <scope>NUCLEOTIDE SEQUENCE</scope>
    <source>
        <tissue evidence="1">Shoot tissue taken approximately 20 cm above the soil surface</tissue>
    </source>
</reference>
<organism evidence="1">
    <name type="scientific">Arundo donax</name>
    <name type="common">Giant reed</name>
    <name type="synonym">Donax arundinaceus</name>
    <dbReference type="NCBI Taxonomy" id="35708"/>
    <lineage>
        <taxon>Eukaryota</taxon>
        <taxon>Viridiplantae</taxon>
        <taxon>Streptophyta</taxon>
        <taxon>Embryophyta</taxon>
        <taxon>Tracheophyta</taxon>
        <taxon>Spermatophyta</taxon>
        <taxon>Magnoliopsida</taxon>
        <taxon>Liliopsida</taxon>
        <taxon>Poales</taxon>
        <taxon>Poaceae</taxon>
        <taxon>PACMAD clade</taxon>
        <taxon>Arundinoideae</taxon>
        <taxon>Arundineae</taxon>
        <taxon>Arundo</taxon>
    </lineage>
</organism>
<accession>A0A0A9BNX2</accession>